<protein>
    <recommendedName>
        <fullName evidence="4">Secreted protein</fullName>
    </recommendedName>
</protein>
<dbReference type="EMBL" id="JAVRRA010018398">
    <property type="protein sequence ID" value="KAK5188351.1"/>
    <property type="molecule type" value="Genomic_DNA"/>
</dbReference>
<reference evidence="2 3" key="1">
    <citation type="submission" date="2023-08" db="EMBL/GenBank/DDBJ databases">
        <title>Black Yeasts Isolated from many extreme environments.</title>
        <authorList>
            <person name="Coleine C."/>
            <person name="Stajich J.E."/>
            <person name="Selbmann L."/>
        </authorList>
    </citation>
    <scope>NUCLEOTIDE SEQUENCE [LARGE SCALE GENOMIC DNA]</scope>
    <source>
        <strain evidence="2 3">CCFEE 536</strain>
    </source>
</reference>
<feature type="non-terminal residue" evidence="2">
    <location>
        <position position="96"/>
    </location>
</feature>
<gene>
    <name evidence="2" type="ORF">LTR16_008394</name>
</gene>
<sequence length="96" mass="10658">MRTRFWDLVRTALAPSALVAEATVLATIVALAHPSGPSLPWSSKSKREAAEQQCRRERLGFREAHPMPASATSPRSRVLDLQQLGRERRAVKRGRG</sequence>
<feature type="compositionally biased region" description="Basic and acidic residues" evidence="1">
    <location>
        <begin position="45"/>
        <end position="65"/>
    </location>
</feature>
<evidence type="ECO:0008006" key="4">
    <source>
        <dbReference type="Google" id="ProtNLM"/>
    </source>
</evidence>
<feature type="region of interest" description="Disordered" evidence="1">
    <location>
        <begin position="34"/>
        <end position="96"/>
    </location>
</feature>
<comment type="caution">
    <text evidence="2">The sequence shown here is derived from an EMBL/GenBank/DDBJ whole genome shotgun (WGS) entry which is preliminary data.</text>
</comment>
<evidence type="ECO:0000256" key="1">
    <source>
        <dbReference type="SAM" id="MobiDB-lite"/>
    </source>
</evidence>
<evidence type="ECO:0000313" key="2">
    <source>
        <dbReference type="EMBL" id="KAK5188351.1"/>
    </source>
</evidence>
<proteinExistence type="predicted"/>
<keyword evidence="3" id="KW-1185">Reference proteome</keyword>
<accession>A0ABR0LKD4</accession>
<organism evidence="2 3">
    <name type="scientific">Cryomyces antarcticus</name>
    <dbReference type="NCBI Taxonomy" id="329879"/>
    <lineage>
        <taxon>Eukaryota</taxon>
        <taxon>Fungi</taxon>
        <taxon>Dikarya</taxon>
        <taxon>Ascomycota</taxon>
        <taxon>Pezizomycotina</taxon>
        <taxon>Dothideomycetes</taxon>
        <taxon>Dothideomycetes incertae sedis</taxon>
        <taxon>Cryomyces</taxon>
    </lineage>
</organism>
<evidence type="ECO:0000313" key="3">
    <source>
        <dbReference type="Proteomes" id="UP001357485"/>
    </source>
</evidence>
<dbReference type="Proteomes" id="UP001357485">
    <property type="component" value="Unassembled WGS sequence"/>
</dbReference>
<name>A0ABR0LKD4_9PEZI</name>